<keyword evidence="2 13" id="KW-0812">Transmembrane</keyword>
<feature type="domain" description="Fibronectin type-III" evidence="16">
    <location>
        <begin position="1024"/>
        <end position="1119"/>
    </location>
</feature>
<dbReference type="PROSITE" id="PS50835">
    <property type="entry name" value="IG_LIKE"/>
    <property type="match status" value="5"/>
</dbReference>
<evidence type="ECO:0000256" key="10">
    <source>
        <dbReference type="ARBA" id="ARBA00023319"/>
    </source>
</evidence>
<feature type="compositionally biased region" description="Basic and acidic residues" evidence="12">
    <location>
        <begin position="2228"/>
        <end position="2244"/>
    </location>
</feature>
<dbReference type="Gene3D" id="2.60.40.10">
    <property type="entry name" value="Immunoglobulins"/>
    <property type="match status" value="19"/>
</dbReference>
<dbReference type="CDD" id="cd00063">
    <property type="entry name" value="FN3"/>
    <property type="match status" value="13"/>
</dbReference>
<protein>
    <submittedName>
        <fullName evidence="17">Protein sidekick-like protein</fullName>
    </submittedName>
</protein>
<dbReference type="PRINTS" id="PR00014">
    <property type="entry name" value="FNTYPEIII"/>
</dbReference>
<dbReference type="Pfam" id="PF07679">
    <property type="entry name" value="I-set"/>
    <property type="match status" value="1"/>
</dbReference>
<dbReference type="GO" id="GO:0007156">
    <property type="term" value="P:homophilic cell adhesion via plasma membrane adhesion molecules"/>
    <property type="evidence" value="ECO:0007669"/>
    <property type="project" value="TreeGrafter"/>
</dbReference>
<evidence type="ECO:0000256" key="3">
    <source>
        <dbReference type="ARBA" id="ARBA00022729"/>
    </source>
</evidence>
<evidence type="ECO:0000313" key="17">
    <source>
        <dbReference type="EMBL" id="KHN78444.1"/>
    </source>
</evidence>
<dbReference type="Pfam" id="PF00041">
    <property type="entry name" value="fn3"/>
    <property type="match status" value="12"/>
</dbReference>
<dbReference type="InterPro" id="IPR003961">
    <property type="entry name" value="FN3_dom"/>
</dbReference>
<evidence type="ECO:0000256" key="8">
    <source>
        <dbReference type="ARBA" id="ARBA00023157"/>
    </source>
</evidence>
<dbReference type="InterPro" id="IPR013783">
    <property type="entry name" value="Ig-like_fold"/>
</dbReference>
<feature type="domain" description="Fibronectin type-III" evidence="16">
    <location>
        <begin position="721"/>
        <end position="818"/>
    </location>
</feature>
<feature type="signal peptide" evidence="14">
    <location>
        <begin position="1"/>
        <end position="30"/>
    </location>
</feature>
<feature type="compositionally biased region" description="Acidic residues" evidence="12">
    <location>
        <begin position="2215"/>
        <end position="2227"/>
    </location>
</feature>
<dbReference type="InterPro" id="IPR007110">
    <property type="entry name" value="Ig-like_dom"/>
</dbReference>
<feature type="domain" description="Ig-like" evidence="15">
    <location>
        <begin position="231"/>
        <end position="317"/>
    </location>
</feature>
<dbReference type="FunFam" id="2.60.40.10:FF:000004">
    <property type="entry name" value="DCC isoform 1"/>
    <property type="match status" value="1"/>
</dbReference>
<evidence type="ECO:0000256" key="4">
    <source>
        <dbReference type="ARBA" id="ARBA00022737"/>
    </source>
</evidence>
<dbReference type="GO" id="GO:0007416">
    <property type="term" value="P:synapse assembly"/>
    <property type="evidence" value="ECO:0007669"/>
    <property type="project" value="TreeGrafter"/>
</dbReference>
<dbReference type="InterPro" id="IPR003598">
    <property type="entry name" value="Ig_sub2"/>
</dbReference>
<feature type="domain" description="Fibronectin type-III" evidence="16">
    <location>
        <begin position="1587"/>
        <end position="1687"/>
    </location>
</feature>
<feature type="domain" description="Fibronectin type-III" evidence="16">
    <location>
        <begin position="1278"/>
        <end position="1378"/>
    </location>
</feature>
<dbReference type="InterPro" id="IPR003599">
    <property type="entry name" value="Ig_sub"/>
</dbReference>
<keyword evidence="4" id="KW-0677">Repeat</keyword>
<dbReference type="SMART" id="SM00408">
    <property type="entry name" value="IGc2"/>
    <property type="match status" value="4"/>
</dbReference>
<keyword evidence="7 13" id="KW-0472">Membrane</keyword>
<feature type="chain" id="PRO_5002096022" evidence="14">
    <location>
        <begin position="31"/>
        <end position="2306"/>
    </location>
</feature>
<dbReference type="EMBL" id="JPKZ01002099">
    <property type="protein sequence ID" value="KHN78444.1"/>
    <property type="molecule type" value="Genomic_DNA"/>
</dbReference>
<feature type="region of interest" description="Disordered" evidence="12">
    <location>
        <begin position="2127"/>
        <end position="2149"/>
    </location>
</feature>
<dbReference type="FunFam" id="2.60.40.10:FF:000158">
    <property type="entry name" value="Sidekick cell adhesion molecule 2"/>
    <property type="match status" value="1"/>
</dbReference>
<dbReference type="InterPro" id="IPR036116">
    <property type="entry name" value="FN3_sf"/>
</dbReference>
<dbReference type="GO" id="GO:0045202">
    <property type="term" value="C:synapse"/>
    <property type="evidence" value="ECO:0007669"/>
    <property type="project" value="TreeGrafter"/>
</dbReference>
<feature type="domain" description="Fibronectin type-III" evidence="16">
    <location>
        <begin position="1692"/>
        <end position="1792"/>
    </location>
</feature>
<feature type="domain" description="Ig-like" evidence="15">
    <location>
        <begin position="424"/>
        <end position="508"/>
    </location>
</feature>
<proteinExistence type="inferred from homology"/>
<comment type="similarity">
    <text evidence="11">Belongs to the sidekick family.</text>
</comment>
<evidence type="ECO:0000256" key="2">
    <source>
        <dbReference type="ARBA" id="ARBA00022692"/>
    </source>
</evidence>
<dbReference type="FunFam" id="2.60.40.10:FF:000360">
    <property type="entry name" value="Sidekick cell adhesion molecule 2"/>
    <property type="match status" value="1"/>
</dbReference>
<evidence type="ECO:0000256" key="14">
    <source>
        <dbReference type="SAM" id="SignalP"/>
    </source>
</evidence>
<feature type="domain" description="Ig-like" evidence="15">
    <location>
        <begin position="323"/>
        <end position="399"/>
    </location>
</feature>
<keyword evidence="8" id="KW-1015">Disulfide bond</keyword>
<feature type="transmembrane region" description="Helical" evidence="13">
    <location>
        <begin position="2069"/>
        <end position="2092"/>
    </location>
</feature>
<feature type="domain" description="Fibronectin type-III" evidence="16">
    <location>
        <begin position="1382"/>
        <end position="1475"/>
    </location>
</feature>
<name>A0A0B2VAE9_TOXCA</name>
<dbReference type="InterPro" id="IPR013098">
    <property type="entry name" value="Ig_I-set"/>
</dbReference>
<evidence type="ECO:0000256" key="5">
    <source>
        <dbReference type="ARBA" id="ARBA00022889"/>
    </source>
</evidence>
<feature type="domain" description="Ig-like" evidence="15">
    <location>
        <begin position="38"/>
        <end position="117"/>
    </location>
</feature>
<dbReference type="PROSITE" id="PS50853">
    <property type="entry name" value="FN3"/>
    <property type="match status" value="12"/>
</dbReference>
<dbReference type="FunFam" id="2.60.40.10:FF:000028">
    <property type="entry name" value="Neuronal cell adhesion molecule"/>
    <property type="match status" value="1"/>
</dbReference>
<dbReference type="PANTHER" id="PTHR13817:SF166">
    <property type="entry name" value="NEURONAL IGCAM-RELATED"/>
    <property type="match status" value="1"/>
</dbReference>
<dbReference type="OrthoDB" id="8923679at2759"/>
<feature type="domain" description="Fibronectin type-III" evidence="16">
    <location>
        <begin position="1481"/>
        <end position="1582"/>
    </location>
</feature>
<comment type="caution">
    <text evidence="17">The sequence shown here is derived from an EMBL/GenBank/DDBJ whole genome shotgun (WGS) entry which is preliminary data.</text>
</comment>
<dbReference type="STRING" id="6265.A0A0B2VAE9"/>
<keyword evidence="10" id="KW-0393">Immunoglobulin domain</keyword>
<dbReference type="InterPro" id="IPR036179">
    <property type="entry name" value="Ig-like_dom_sf"/>
</dbReference>
<dbReference type="FunFam" id="2.60.40.10:FF:000209">
    <property type="entry name" value="Sidekick cell adhesion molecule 2"/>
    <property type="match status" value="1"/>
</dbReference>
<reference evidence="17 18" key="1">
    <citation type="submission" date="2014-11" db="EMBL/GenBank/DDBJ databases">
        <title>Genetic blueprint of the zoonotic pathogen Toxocara canis.</title>
        <authorList>
            <person name="Zhu X.-Q."/>
            <person name="Korhonen P.K."/>
            <person name="Cai H."/>
            <person name="Young N.D."/>
            <person name="Nejsum P."/>
            <person name="von Samson-Himmelstjerna G."/>
            <person name="Boag P.R."/>
            <person name="Tan P."/>
            <person name="Li Q."/>
            <person name="Min J."/>
            <person name="Yang Y."/>
            <person name="Wang X."/>
            <person name="Fang X."/>
            <person name="Hall R.S."/>
            <person name="Hofmann A."/>
            <person name="Sternberg P.W."/>
            <person name="Jex A.R."/>
            <person name="Gasser R.B."/>
        </authorList>
    </citation>
    <scope>NUCLEOTIDE SEQUENCE [LARGE SCALE GENOMIC DNA]</scope>
    <source>
        <strain evidence="17">PN_DK_2014</strain>
    </source>
</reference>
<feature type="domain" description="Fibronectin type-III" evidence="16">
    <location>
        <begin position="1836"/>
        <end position="1930"/>
    </location>
</feature>
<keyword evidence="9" id="KW-0325">Glycoprotein</keyword>
<comment type="subcellular location">
    <subcellularLocation>
        <location evidence="1">Membrane</location>
        <topology evidence="1">Single-pass type I membrane protein</topology>
    </subcellularLocation>
</comment>
<evidence type="ECO:0000256" key="7">
    <source>
        <dbReference type="ARBA" id="ARBA00023136"/>
    </source>
</evidence>
<evidence type="ECO:0000256" key="6">
    <source>
        <dbReference type="ARBA" id="ARBA00022989"/>
    </source>
</evidence>
<organism evidence="17 18">
    <name type="scientific">Toxocara canis</name>
    <name type="common">Canine roundworm</name>
    <dbReference type="NCBI Taxonomy" id="6265"/>
    <lineage>
        <taxon>Eukaryota</taxon>
        <taxon>Metazoa</taxon>
        <taxon>Ecdysozoa</taxon>
        <taxon>Nematoda</taxon>
        <taxon>Chromadorea</taxon>
        <taxon>Rhabditida</taxon>
        <taxon>Spirurina</taxon>
        <taxon>Ascaridomorpha</taxon>
        <taxon>Ascaridoidea</taxon>
        <taxon>Toxocaridae</taxon>
        <taxon>Toxocara</taxon>
    </lineage>
</organism>
<dbReference type="GO" id="GO:0016020">
    <property type="term" value="C:membrane"/>
    <property type="evidence" value="ECO:0007669"/>
    <property type="project" value="UniProtKB-SubCell"/>
</dbReference>
<feature type="domain" description="Fibronectin type-III" evidence="16">
    <location>
        <begin position="823"/>
        <end position="922"/>
    </location>
</feature>
<evidence type="ECO:0000256" key="9">
    <source>
        <dbReference type="ARBA" id="ARBA00023180"/>
    </source>
</evidence>
<keyword evidence="5" id="KW-0130">Cell adhesion</keyword>
<feature type="domain" description="Fibronectin type-III" evidence="16">
    <location>
        <begin position="1178"/>
        <end position="1273"/>
    </location>
</feature>
<dbReference type="Pfam" id="PF13927">
    <property type="entry name" value="Ig_3"/>
    <property type="match status" value="2"/>
</dbReference>
<evidence type="ECO:0000259" key="15">
    <source>
        <dbReference type="PROSITE" id="PS50835"/>
    </source>
</evidence>
<dbReference type="InterPro" id="IPR050964">
    <property type="entry name" value="Striated_Muscle_Regulatory"/>
</dbReference>
<evidence type="ECO:0000313" key="18">
    <source>
        <dbReference type="Proteomes" id="UP000031036"/>
    </source>
</evidence>
<evidence type="ECO:0000256" key="1">
    <source>
        <dbReference type="ARBA" id="ARBA00004479"/>
    </source>
</evidence>
<dbReference type="Proteomes" id="UP000031036">
    <property type="component" value="Unassembled WGS sequence"/>
</dbReference>
<evidence type="ECO:0000256" key="12">
    <source>
        <dbReference type="SAM" id="MobiDB-lite"/>
    </source>
</evidence>
<evidence type="ECO:0000259" key="16">
    <source>
        <dbReference type="PROSITE" id="PS50853"/>
    </source>
</evidence>
<dbReference type="SUPFAM" id="SSF49265">
    <property type="entry name" value="Fibronectin type III"/>
    <property type="match status" value="10"/>
</dbReference>
<evidence type="ECO:0000256" key="13">
    <source>
        <dbReference type="SAM" id="Phobius"/>
    </source>
</evidence>
<dbReference type="SUPFAM" id="SSF48726">
    <property type="entry name" value="Immunoglobulin"/>
    <property type="match status" value="5"/>
</dbReference>
<dbReference type="SMART" id="SM00060">
    <property type="entry name" value="FN3"/>
    <property type="match status" value="14"/>
</dbReference>
<dbReference type="OMA" id="EWVVPHK"/>
<sequence length="2306" mass="254949">MRRKEGCYEVMSICWVCVFVWQLLTQLVDCRNVLPGKPPVLSTWDAEKLYLPEGDPLTLRCPAASDGDLSFHWFKDGKPLNEDGTVLHIAHLMPAHSASYRCSAENNFGIVISSLLSIDVLYIYGFNSEGVEKVVKVIAGSAFVLRPPPLNASSHLSLSWTWFFENNEISVNETHFVSSRGELVVIDSDARFGAYKCRVSVDARTFISPLQYVLEEEFDTEISSFGIVYSPVDAVYRVGDPKTVVFECVPSHWGHGVSVEWKLDRIPLHDDAYVEITHNGRRLSIVSPHLIVQSDNAQVTCVANDESTQQADSVDATLHIIRPPIIDRSRFPREMSKRLGESLKLQCSAVGVPEPSFQWYLSGKPLDVNISTLSITSLDDKDFGVYQCETYNEAGSDIAAAWIIKIYERSAVDPSAGRSLALAPSIIERPRNASANFGDEVTMLCRAQGDPSPSVTWRHNGSQIFASAKYAVDDRSLSIFSVNQSDSGEYLCVASNENGSDHASAFLSVIGSDLIEYGPTNQSILIGSNILMPCKVSDKYGATGGLLASWKWNGISIPLTGDPVHRFVITADGSLSIKQVGPDNTGLYSCTVRMGSNEQSVSAWLRIIEKPSMPQNVYADLLNETVPARVRVSWREGFDGNSPLIKHIVQMRSIGPTGLWSDWESVVDNVPSELCCSTLVDNLKPSSIIEFRVVAVNRHGAGKPSLPSNNVTMPQQPPAAAPRNVAASARSWSSIMVQWQPPPSEQWNGDILGYIIRYRLANYASLPWLEKNISNGHARNAPLEHLITWREYEIQVAAYNDRGMGVFSKPLYVTTLEGVPTQAPLDVKVSVINATAIAVSFTPPDQQMIPGVNQGYKVELWKGEVTPTTLYRQVRVLPNEQNITVVIGELEKFGHYNVTVLCFTSPGDGPRSAPVETTTMEDLPGAVESVNFDAVLSNSAVVMWNPPSEPNGIITKYSVRFWEDANPSNKKTVKVKSDTLNVTINELKASTRYTVDVQAWTKIGAGPKTEGRFESGVPPELPGRPSSLVVSDIGARSAVLQFIPGFDGHTLIRKWIVEARIASSSIFVVIFNTSAPKARSFTVEGLRPYTKYQLRLIAENIRGRGAPSEPSHEFETKQAAPEIAPDKFAPKARSFTVEGLRPYTKYQLRLIAENIRGRGAPSEPSHEFETKQAAPEIAPDKLFAEPRSSTSISVSWTPLHPTQWNGEPRGYLILFRNNDREQWSEVRTSNIKENDFVLSELRPFTNYEIRLVAENSLGRSELSKKVFAKTYEDIPSGAPTNVHAIVDDRRRALISWNRVEERSANGIILGYKVRIVPEEERLRAQFMRTADISGSTVLKTAFSQLRAFTAYRVFVAAYTVVGKGPENIAPPILQTGEDTPGEPSGVAFSYVSESEVRLKWMPPLNPNGRILNYEVAYWKPAMKQDALKILLPFNVFGFSATGLQPRTRYLFGVSAESSIGWGPQAVVAVVTTLQRAPPPLPPIPRHNEARAQSSNEICLVWTHPTLPPGEEDISPVRSLDVEYQASDGQWMPLANSIPGSVDEVTIDGLRPNTAYRARIRLVCDFAQSGWSMESPWIRTLEAPPSSPPLSVQVSPYESSALLLQWSPPSRNNWNSDTIGYRILYRPYPSNETLNSEEVAAAKEDLPKMQHIVRKLLSFRHYIVQMQTFNEQGSSEPSAPLFVYVGYSIPKRRVVNVIAEPLSSTSIAVRWDPWIELSDDVISGFKIRYTPIIPVLEGEENLEEVVVSENNSATVTDLRKFTEYQVNGYDDQVVSRLLANVSDETPVLETTYLLLHLPIVLLLSETRQVISVAAYNRAGEGEASAIRVTTMEDRPGTVGRLTFSDILLDSVNVSWTPPSEPNGIIQAYVINYKTYKLREEFKKEIQEKTTATYLLAENLEENVTYFFSVRAETLAGYGDEVVGNITTGPNPGCPDAPSKPFLIPGQMSVTLEWEDGPIGVSPISGHIVQAKRIARAKDLMRNDDLSAERSRRAMGTDGLVSHVLGDWVTIAKVQDEKPRHEVEYRVLEPSSLYVFRVFATNSVGVGYASAESEQLHVPSVLPEEPFFTKWWFIVMIAMLTSVVIVVVVALLCVTGSRYKYGKRNSIDSLQLADGGIVSYELRTSKRRNLHHSRNDLPGRPNTNTSWISDAREPPAYGSIVDVDANDRAATSIYGTLATDVIPQSGGGGSSNLVTMGIGRHLSSNAFVNRDSALDDFSADGESAEDESERNERETSIAQHYEHEDAYRSTWRKARAEAMAEATPSACASANNCSRPASSESNRSELLMITTARSNNPSSVIGGFSSFV</sequence>
<evidence type="ECO:0000256" key="11">
    <source>
        <dbReference type="ARBA" id="ARBA00061621"/>
    </source>
</evidence>
<feature type="domain" description="Ig-like" evidence="15">
    <location>
        <begin position="527"/>
        <end position="602"/>
    </location>
</feature>
<feature type="domain" description="Fibronectin type-III" evidence="16">
    <location>
        <begin position="613"/>
        <end position="716"/>
    </location>
</feature>
<feature type="region of interest" description="Disordered" evidence="12">
    <location>
        <begin position="2215"/>
        <end position="2244"/>
    </location>
</feature>
<dbReference type="CDD" id="cd00096">
    <property type="entry name" value="Ig"/>
    <property type="match status" value="1"/>
</dbReference>
<keyword evidence="6 13" id="KW-1133">Transmembrane helix</keyword>
<keyword evidence="3 14" id="KW-0732">Signal</keyword>
<dbReference type="PANTHER" id="PTHR13817">
    <property type="entry name" value="TITIN"/>
    <property type="match status" value="1"/>
</dbReference>
<feature type="domain" description="Fibronectin type-III" evidence="16">
    <location>
        <begin position="926"/>
        <end position="1020"/>
    </location>
</feature>
<dbReference type="SMART" id="SM00409">
    <property type="entry name" value="IG"/>
    <property type="match status" value="4"/>
</dbReference>
<gene>
    <name evidence="17" type="primary">rig-4</name>
    <name evidence="17" type="ORF">Tcan_02857</name>
</gene>
<keyword evidence="18" id="KW-1185">Reference proteome</keyword>
<accession>A0A0B2VAE9</accession>